<gene>
    <name evidence="1" type="ORF">H9814_10975</name>
</gene>
<reference evidence="1" key="1">
    <citation type="journal article" date="2021" name="PeerJ">
        <title>Extensive microbial diversity within the chicken gut microbiome revealed by metagenomics and culture.</title>
        <authorList>
            <person name="Gilroy R."/>
            <person name="Ravi A."/>
            <person name="Getino M."/>
            <person name="Pursley I."/>
            <person name="Horton D.L."/>
            <person name="Alikhan N.F."/>
            <person name="Baker D."/>
            <person name="Gharbi K."/>
            <person name="Hall N."/>
            <person name="Watson M."/>
            <person name="Adriaenssens E.M."/>
            <person name="Foster-Nyarko E."/>
            <person name="Jarju S."/>
            <person name="Secka A."/>
            <person name="Antonio M."/>
            <person name="Oren A."/>
            <person name="Chaudhuri R.R."/>
            <person name="La Ragione R."/>
            <person name="Hildebrand F."/>
            <person name="Pallen M.J."/>
        </authorList>
    </citation>
    <scope>NUCLEOTIDE SEQUENCE</scope>
    <source>
        <strain evidence="1">ChiHjej9B8-1298</strain>
    </source>
</reference>
<name>A0A9D2EAG9_9BACE</name>
<sequence length="89" mass="10329">MKATISLDGLLGLIHELSLSASNKRWLGEKLIEEAREEETKTNYADFINEICGAWKDDPRTTEEIKDDIRNSRQFHVTRHIMPLTDENE</sequence>
<dbReference type="Proteomes" id="UP000824028">
    <property type="component" value="Unassembled WGS sequence"/>
</dbReference>
<comment type="caution">
    <text evidence="1">The sequence shown here is derived from an EMBL/GenBank/DDBJ whole genome shotgun (WGS) entry which is preliminary data.</text>
</comment>
<evidence type="ECO:0000313" key="2">
    <source>
        <dbReference type="Proteomes" id="UP000824028"/>
    </source>
</evidence>
<proteinExistence type="predicted"/>
<organism evidence="1 2">
    <name type="scientific">Candidatus Bacteroides merdigallinarum</name>
    <dbReference type="NCBI Taxonomy" id="2838473"/>
    <lineage>
        <taxon>Bacteria</taxon>
        <taxon>Pseudomonadati</taxon>
        <taxon>Bacteroidota</taxon>
        <taxon>Bacteroidia</taxon>
        <taxon>Bacteroidales</taxon>
        <taxon>Bacteroidaceae</taxon>
        <taxon>Bacteroides</taxon>
    </lineage>
</organism>
<reference evidence="1" key="2">
    <citation type="submission" date="2021-04" db="EMBL/GenBank/DDBJ databases">
        <authorList>
            <person name="Gilroy R."/>
        </authorList>
    </citation>
    <scope>NUCLEOTIDE SEQUENCE</scope>
    <source>
        <strain evidence="1">ChiHjej9B8-1298</strain>
    </source>
</reference>
<dbReference type="AlphaFoldDB" id="A0A9D2EAG9"/>
<protein>
    <submittedName>
        <fullName evidence="1">Uncharacterized protein</fullName>
    </submittedName>
</protein>
<dbReference type="EMBL" id="DXBX01000089">
    <property type="protein sequence ID" value="HIZ34034.1"/>
    <property type="molecule type" value="Genomic_DNA"/>
</dbReference>
<evidence type="ECO:0000313" key="1">
    <source>
        <dbReference type="EMBL" id="HIZ34034.1"/>
    </source>
</evidence>
<accession>A0A9D2EAG9</accession>